<keyword evidence="1" id="KW-0175">Coiled coil</keyword>
<dbReference type="Pfam" id="PF09073">
    <property type="entry name" value="BUD22"/>
    <property type="match status" value="1"/>
</dbReference>
<feature type="compositionally biased region" description="Acidic residues" evidence="2">
    <location>
        <begin position="239"/>
        <end position="250"/>
    </location>
</feature>
<evidence type="ECO:0000256" key="2">
    <source>
        <dbReference type="SAM" id="MobiDB-lite"/>
    </source>
</evidence>
<dbReference type="PANTHER" id="PTHR23325">
    <property type="entry name" value="SERUM RESPONSE FACTOR-BINDING"/>
    <property type="match status" value="1"/>
</dbReference>
<organism evidence="4 5">
    <name type="scientific">Thermothelomyces thermophilus (strain ATCC 42464 / BCRC 31852 / DSM 1799)</name>
    <name type="common">Sporotrichum thermophile</name>
    <dbReference type="NCBI Taxonomy" id="573729"/>
    <lineage>
        <taxon>Eukaryota</taxon>
        <taxon>Fungi</taxon>
        <taxon>Dikarya</taxon>
        <taxon>Ascomycota</taxon>
        <taxon>Pezizomycotina</taxon>
        <taxon>Sordariomycetes</taxon>
        <taxon>Sordariomycetidae</taxon>
        <taxon>Sordariales</taxon>
        <taxon>Chaetomiaceae</taxon>
        <taxon>Thermothelomyces</taxon>
    </lineage>
</organism>
<protein>
    <recommendedName>
        <fullName evidence="3">Bud22 domain-containing protein</fullName>
    </recommendedName>
</protein>
<dbReference type="VEuPathDB" id="FungiDB:MYCTH_2307048"/>
<dbReference type="InterPro" id="IPR015158">
    <property type="entry name" value="Bud22_dom"/>
</dbReference>
<feature type="compositionally biased region" description="Basic and acidic residues" evidence="2">
    <location>
        <begin position="409"/>
        <end position="419"/>
    </location>
</feature>
<dbReference type="GeneID" id="11514196"/>
<dbReference type="InParanoid" id="G2QF57"/>
<proteinExistence type="predicted"/>
<feature type="compositionally biased region" description="Acidic residues" evidence="2">
    <location>
        <begin position="301"/>
        <end position="311"/>
    </location>
</feature>
<feature type="domain" description="Bud22" evidence="3">
    <location>
        <begin position="20"/>
        <end position="513"/>
    </location>
</feature>
<dbReference type="EMBL" id="CP003005">
    <property type="protein sequence ID" value="AEO59086.1"/>
    <property type="molecule type" value="Genomic_DNA"/>
</dbReference>
<name>G2QF57_THET4</name>
<dbReference type="eggNOG" id="ENOG502S6Z4">
    <property type="taxonomic scope" value="Eukaryota"/>
</dbReference>
<dbReference type="STRING" id="573729.G2QF57"/>
<dbReference type="Proteomes" id="UP000007322">
    <property type="component" value="Chromosome 4"/>
</dbReference>
<dbReference type="AlphaFoldDB" id="G2QF57"/>
<dbReference type="KEGG" id="mtm:MYCTH_2307048"/>
<feature type="compositionally biased region" description="Basic and acidic residues" evidence="2">
    <location>
        <begin position="392"/>
        <end position="402"/>
    </location>
</feature>
<feature type="compositionally biased region" description="Acidic residues" evidence="2">
    <location>
        <begin position="211"/>
        <end position="225"/>
    </location>
</feature>
<dbReference type="InterPro" id="IPR037393">
    <property type="entry name" value="Bud22/SRFB1"/>
</dbReference>
<feature type="compositionally biased region" description="Acidic residues" evidence="2">
    <location>
        <begin position="271"/>
        <end position="293"/>
    </location>
</feature>
<evidence type="ECO:0000313" key="4">
    <source>
        <dbReference type="EMBL" id="AEO59086.1"/>
    </source>
</evidence>
<dbReference type="OMA" id="ALWEKKF"/>
<dbReference type="GO" id="GO:0030686">
    <property type="term" value="C:90S preribosome"/>
    <property type="evidence" value="ECO:0007669"/>
    <property type="project" value="TreeGrafter"/>
</dbReference>
<dbReference type="GO" id="GO:0030490">
    <property type="term" value="P:maturation of SSU-rRNA"/>
    <property type="evidence" value="ECO:0007669"/>
    <property type="project" value="TreeGrafter"/>
</dbReference>
<feature type="compositionally biased region" description="Basic and acidic residues" evidence="2">
    <location>
        <begin position="154"/>
        <end position="210"/>
    </location>
</feature>
<dbReference type="GO" id="GO:0005634">
    <property type="term" value="C:nucleus"/>
    <property type="evidence" value="ECO:0007669"/>
    <property type="project" value="TreeGrafter"/>
</dbReference>
<evidence type="ECO:0000256" key="1">
    <source>
        <dbReference type="ARBA" id="ARBA00023054"/>
    </source>
</evidence>
<dbReference type="OrthoDB" id="3364872at2759"/>
<feature type="non-terminal residue" evidence="4">
    <location>
        <position position="513"/>
    </location>
</feature>
<feature type="compositionally biased region" description="Basic and acidic residues" evidence="2">
    <location>
        <begin position="453"/>
        <end position="484"/>
    </location>
</feature>
<dbReference type="HOGENOM" id="CLU_029647_0_0_1"/>
<feature type="compositionally biased region" description="Basic residues" evidence="2">
    <location>
        <begin position="338"/>
        <end position="347"/>
    </location>
</feature>
<dbReference type="RefSeq" id="XP_003664331.1">
    <property type="nucleotide sequence ID" value="XM_003664283.1"/>
</dbReference>
<feature type="region of interest" description="Disordered" evidence="2">
    <location>
        <begin position="142"/>
        <end position="513"/>
    </location>
</feature>
<feature type="compositionally biased region" description="Low complexity" evidence="2">
    <location>
        <begin position="325"/>
        <end position="335"/>
    </location>
</feature>
<evidence type="ECO:0000313" key="5">
    <source>
        <dbReference type="Proteomes" id="UP000007322"/>
    </source>
</evidence>
<evidence type="ECO:0000259" key="3">
    <source>
        <dbReference type="Pfam" id="PF09073"/>
    </source>
</evidence>
<sequence length="513" mass="56682">MPKRKRDDVPLDALVPRLRTDIFHALKQAKGFERQRQSKRLADPKTPAEKKARIENEIVVLKSLDLHHTAHAHLCTSLLKIKAIAEHSDKLPEEIRAGVPKPDVTEEERVALHNVTSSLYNRVEVKRAVEKAIEAVCRGIGVPVPEKKGKGKKGREEKTEDKTDGTRTDGAVKKKEKKKAEQAGEREGREERDKQSGKTEKEKGQKKADGVDQDGDNDVDEEEEEKAVSQLDKMLGLDSGEESGDEEEDDVLVKGRTRKPSGKELDPMEITTDEDGSDEEDLDPMEVTSDEEGGSGSGSGDEFDGFSDDAEGPQSSASDDEGVSEAESSTSSESRSPPPKKAKKAKGALKPTDSTFLPTLMGGYISGSESASDIDVAPKRKNRRGQRARQAIWEKKYGDKARHLQKAAKGRDAGWDPKRGAVNGESKPWKRGIRNPLLDKDKAKASGTNETKQTNEKKQADNEKKQPTDEKKKKPAPRKRDDTGPLHPSWEAKRKAKEKQQLSAPFQGKKIVF</sequence>
<accession>G2QF57</accession>
<keyword evidence="5" id="KW-1185">Reference proteome</keyword>
<dbReference type="PANTHER" id="PTHR23325:SF1">
    <property type="entry name" value="SERUM RESPONSE FACTOR-BINDING PROTEIN 1"/>
    <property type="match status" value="1"/>
</dbReference>
<reference evidence="4 5" key="1">
    <citation type="journal article" date="2011" name="Nat. Biotechnol.">
        <title>Comparative genomic analysis of the thermophilic biomass-degrading fungi Myceliophthora thermophila and Thielavia terrestris.</title>
        <authorList>
            <person name="Berka R.M."/>
            <person name="Grigoriev I.V."/>
            <person name="Otillar R."/>
            <person name="Salamov A."/>
            <person name="Grimwood J."/>
            <person name="Reid I."/>
            <person name="Ishmael N."/>
            <person name="John T."/>
            <person name="Darmond C."/>
            <person name="Moisan M.-C."/>
            <person name="Henrissat B."/>
            <person name="Coutinho P.M."/>
            <person name="Lombard V."/>
            <person name="Natvig D.O."/>
            <person name="Lindquist E."/>
            <person name="Schmutz J."/>
            <person name="Lucas S."/>
            <person name="Harris P."/>
            <person name="Powlowski J."/>
            <person name="Bellemare A."/>
            <person name="Taylor D."/>
            <person name="Butler G."/>
            <person name="de Vries R.P."/>
            <person name="Allijn I.E."/>
            <person name="van den Brink J."/>
            <person name="Ushinsky S."/>
            <person name="Storms R."/>
            <person name="Powell A.J."/>
            <person name="Paulsen I.T."/>
            <person name="Elbourne L.D.H."/>
            <person name="Baker S.E."/>
            <person name="Magnuson J."/>
            <person name="LaBoissiere S."/>
            <person name="Clutterbuck A.J."/>
            <person name="Martinez D."/>
            <person name="Wogulis M."/>
            <person name="de Leon A.L."/>
            <person name="Rey M.W."/>
            <person name="Tsang A."/>
        </authorList>
    </citation>
    <scope>NUCLEOTIDE SEQUENCE [LARGE SCALE GENOMIC DNA]</scope>
    <source>
        <strain evidence="5">ATCC 42464 / BCRC 31852 / DSM 1799</strain>
    </source>
</reference>
<gene>
    <name evidence="4" type="ORF">MYCTH_2307048</name>
</gene>